<accession>A7IXY3</accession>
<protein>
    <submittedName>
        <fullName evidence="1">Uncharacterized protein b808L</fullName>
    </submittedName>
</protein>
<keyword evidence="2" id="KW-1185">Reference proteome</keyword>
<dbReference type="Proteomes" id="UP000202419">
    <property type="component" value="Segment"/>
</dbReference>
<organism evidence="1 2">
    <name type="scientific">Paramecium bursaria Chlorella virus NY2A</name>
    <name type="common">PBCV-NY2A</name>
    <dbReference type="NCBI Taxonomy" id="46021"/>
    <lineage>
        <taxon>Viruses</taxon>
        <taxon>Varidnaviria</taxon>
        <taxon>Bamfordvirae</taxon>
        <taxon>Nucleocytoviricota</taxon>
        <taxon>Megaviricetes</taxon>
        <taxon>Algavirales</taxon>
        <taxon>Phycodnaviridae</taxon>
        <taxon>Chlorovirus</taxon>
        <taxon>Chlorovirus americanus</taxon>
    </lineage>
</organism>
<dbReference type="KEGG" id="vg:5659138"/>
<reference evidence="1 2" key="1">
    <citation type="journal article" date="2007" name="Virology">
        <title>Sequence and annotation of the 369-kb NY-2A and the 345-kb AR158 viruses that infect Chlorella NC64A.</title>
        <authorList>
            <person name="Fitzgerald L.A."/>
            <person name="Graves M.V."/>
            <person name="Li X."/>
            <person name="Feldblyum T."/>
            <person name="Nierman W.C."/>
            <person name="Van Etten J.L."/>
        </authorList>
    </citation>
    <scope>NUCLEOTIDE SEQUENCE [LARGE SCALE GENOMIC DNA]</scope>
    <source>
        <strain evidence="1 2">NY-2A</strain>
    </source>
</reference>
<dbReference type="EMBL" id="DQ491002">
    <property type="protein sequence ID" value="ABT15207.1"/>
    <property type="molecule type" value="Genomic_DNA"/>
</dbReference>
<sequence>MSFDDVPILRRSTFVTIVKCNLSTSFDERHRIETTFHIITRPTTADDVAYRVTDVVVESVETISCVECRFLSTIKAWIIRYIADIVLHEIE</sequence>
<dbReference type="GeneID" id="5659138"/>
<proteinExistence type="predicted"/>
<name>A7IXY3_PBCVN</name>
<evidence type="ECO:0000313" key="1">
    <source>
        <dbReference type="EMBL" id="ABT15207.1"/>
    </source>
</evidence>
<organismHost>
    <name type="scientific">Chlorella</name>
    <dbReference type="NCBI Taxonomy" id="3071"/>
</organismHost>
<evidence type="ECO:0000313" key="2">
    <source>
        <dbReference type="Proteomes" id="UP000202419"/>
    </source>
</evidence>
<gene>
    <name evidence="1" type="primary">b808L</name>
    <name evidence="1" type="ORF">NY2A_b808L</name>
</gene>
<dbReference type="RefSeq" id="YP_001498004.1">
    <property type="nucleotide sequence ID" value="NC_009898.1"/>
</dbReference>